<dbReference type="InterPro" id="IPR013341">
    <property type="entry name" value="Mandelate_racemase_N_dom"/>
</dbReference>
<dbReference type="SMART" id="SM00922">
    <property type="entry name" value="MR_MLE"/>
    <property type="match status" value="1"/>
</dbReference>
<proteinExistence type="predicted"/>
<dbReference type="InterPro" id="IPR029017">
    <property type="entry name" value="Enolase-like_N"/>
</dbReference>
<dbReference type="Gene3D" id="3.20.20.120">
    <property type="entry name" value="Enolase-like C-terminal domain"/>
    <property type="match status" value="1"/>
</dbReference>
<dbReference type="SUPFAM" id="SSF54826">
    <property type="entry name" value="Enolase N-terminal domain-like"/>
    <property type="match status" value="1"/>
</dbReference>
<dbReference type="Pfam" id="PF02746">
    <property type="entry name" value="MR_MLE_N"/>
    <property type="match status" value="1"/>
</dbReference>
<sequence>MGGPEARVEDIGVHAFRVPTDGPGGVEEDGTLRWEATTVIVVQAYALGRAGLGYTYGDASVGDFVHAQLAPVVTGQDALAPAATSRLMSAAVRNAGRPGVGAMAVSAVDLALWDLKARLLEVPLYRTLPAFHDRVPVYGSGGFTNYPVNRLAEQLGAWVGEGIPRVKLKISRHPAQDPGRLDAVRQAIGHRTELFTDANGALGRKEAQYWAGRLAEEWDVRWLEEPVSSEDTVGLRRVRESAPGRIEVAAGEYGYLLGDFTALLDGGAVDCLQADVTRCGGITGLLRVAGSAAAHGVDLSAHCAPAASTHAFCAVERLRHLEYFHDHVRVERLVFDGAVPPVDGVLRPSPERPGLGLEVRWADAEPYRVRGSRPGRPSPPPPSGSRPSPSPPCASPAFPLASPPSTTPVPSEGEIHG</sequence>
<comment type="caution">
    <text evidence="6">The sequence shown here is derived from an EMBL/GenBank/DDBJ whole genome shotgun (WGS) entry which is preliminary data.</text>
</comment>
<dbReference type="PANTHER" id="PTHR13794:SF58">
    <property type="entry name" value="MITOCHONDRIAL ENOLASE SUPERFAMILY MEMBER 1"/>
    <property type="match status" value="1"/>
</dbReference>
<dbReference type="Pfam" id="PF13378">
    <property type="entry name" value="MR_MLE_C"/>
    <property type="match status" value="1"/>
</dbReference>
<evidence type="ECO:0000256" key="3">
    <source>
        <dbReference type="ARBA" id="ARBA00022842"/>
    </source>
</evidence>
<accession>A0ABT6ZT11</accession>
<evidence type="ECO:0000313" key="7">
    <source>
        <dbReference type="Proteomes" id="UP001214441"/>
    </source>
</evidence>
<feature type="compositionally biased region" description="Pro residues" evidence="4">
    <location>
        <begin position="376"/>
        <end position="394"/>
    </location>
</feature>
<dbReference type="Gene3D" id="3.30.390.10">
    <property type="entry name" value="Enolase-like, N-terminal domain"/>
    <property type="match status" value="1"/>
</dbReference>
<comment type="cofactor">
    <cofactor evidence="1">
        <name>Mg(2+)</name>
        <dbReference type="ChEBI" id="CHEBI:18420"/>
    </cofactor>
</comment>
<dbReference type="InterPro" id="IPR046945">
    <property type="entry name" value="RHMD-like"/>
</dbReference>
<evidence type="ECO:0000256" key="2">
    <source>
        <dbReference type="ARBA" id="ARBA00022723"/>
    </source>
</evidence>
<dbReference type="InterPro" id="IPR029065">
    <property type="entry name" value="Enolase_C-like"/>
</dbReference>
<evidence type="ECO:0000313" key="6">
    <source>
        <dbReference type="EMBL" id="MDJ1132195.1"/>
    </source>
</evidence>
<evidence type="ECO:0000256" key="1">
    <source>
        <dbReference type="ARBA" id="ARBA00001946"/>
    </source>
</evidence>
<dbReference type="SUPFAM" id="SSF51604">
    <property type="entry name" value="Enolase C-terminal domain-like"/>
    <property type="match status" value="1"/>
</dbReference>
<keyword evidence="7" id="KW-1185">Reference proteome</keyword>
<name>A0ABT6ZT11_9ACTN</name>
<protein>
    <submittedName>
        <fullName evidence="6">Enolase C-terminal domain-like protein</fullName>
    </submittedName>
</protein>
<dbReference type="InterPro" id="IPR013342">
    <property type="entry name" value="Mandelate_racemase_C"/>
</dbReference>
<evidence type="ECO:0000259" key="5">
    <source>
        <dbReference type="SMART" id="SM00922"/>
    </source>
</evidence>
<reference evidence="6 7" key="1">
    <citation type="submission" date="2023-05" db="EMBL/GenBank/DDBJ databases">
        <title>Streptantibioticus silvisoli sp. nov., acidotolerant actinomycetes 1 from pine litter.</title>
        <authorList>
            <person name="Swiecimska M."/>
            <person name="Golinska P."/>
            <person name="Sangal V."/>
            <person name="Wachnowicz B."/>
            <person name="Goodfellow M."/>
        </authorList>
    </citation>
    <scope>NUCLEOTIDE SEQUENCE [LARGE SCALE GENOMIC DNA]</scope>
    <source>
        <strain evidence="6 7">DSM 42109</strain>
    </source>
</reference>
<evidence type="ECO:0000256" key="4">
    <source>
        <dbReference type="SAM" id="MobiDB-lite"/>
    </source>
</evidence>
<dbReference type="CDD" id="cd03328">
    <property type="entry name" value="MR_like_3"/>
    <property type="match status" value="1"/>
</dbReference>
<dbReference type="PANTHER" id="PTHR13794">
    <property type="entry name" value="ENOLASE SUPERFAMILY, MANDELATE RACEMASE"/>
    <property type="match status" value="1"/>
</dbReference>
<organism evidence="6 7">
    <name type="scientific">Streptomyces iconiensis</name>
    <dbReference type="NCBI Taxonomy" id="1384038"/>
    <lineage>
        <taxon>Bacteria</taxon>
        <taxon>Bacillati</taxon>
        <taxon>Actinomycetota</taxon>
        <taxon>Actinomycetes</taxon>
        <taxon>Kitasatosporales</taxon>
        <taxon>Streptomycetaceae</taxon>
        <taxon>Streptomyces</taxon>
    </lineage>
</organism>
<feature type="region of interest" description="Disordered" evidence="4">
    <location>
        <begin position="366"/>
        <end position="417"/>
    </location>
</feature>
<dbReference type="RefSeq" id="WP_274042647.1">
    <property type="nucleotide sequence ID" value="NZ_JANCPR020000007.1"/>
</dbReference>
<dbReference type="InterPro" id="IPR036849">
    <property type="entry name" value="Enolase-like_C_sf"/>
</dbReference>
<dbReference type="SFLD" id="SFLDS00001">
    <property type="entry name" value="Enolase"/>
    <property type="match status" value="1"/>
</dbReference>
<keyword evidence="3" id="KW-0460">Magnesium</keyword>
<dbReference type="Proteomes" id="UP001214441">
    <property type="component" value="Unassembled WGS sequence"/>
</dbReference>
<gene>
    <name evidence="6" type="ORF">NMN56_009575</name>
</gene>
<keyword evidence="2" id="KW-0479">Metal-binding</keyword>
<feature type="domain" description="Mandelate racemase/muconate lactonizing enzyme C-terminal" evidence="5">
    <location>
        <begin position="148"/>
        <end position="245"/>
    </location>
</feature>
<dbReference type="SFLD" id="SFLDG00179">
    <property type="entry name" value="mandelate_racemase"/>
    <property type="match status" value="1"/>
</dbReference>
<dbReference type="EMBL" id="JANCPR020000007">
    <property type="protein sequence ID" value="MDJ1132195.1"/>
    <property type="molecule type" value="Genomic_DNA"/>
</dbReference>